<keyword evidence="4" id="KW-1185">Reference proteome</keyword>
<dbReference type="AlphaFoldDB" id="A0AAE0H9Q6"/>
<dbReference type="InterPro" id="IPR036291">
    <property type="entry name" value="NAD(P)-bd_dom_sf"/>
</dbReference>
<dbReference type="EMBL" id="JAUEPN010000007">
    <property type="protein sequence ID" value="KAK3292543.1"/>
    <property type="molecule type" value="Genomic_DNA"/>
</dbReference>
<feature type="region of interest" description="Disordered" evidence="2">
    <location>
        <begin position="84"/>
        <end position="116"/>
    </location>
</feature>
<dbReference type="InterPro" id="IPR003462">
    <property type="entry name" value="ODC_Mu_crystall"/>
</dbReference>
<dbReference type="Proteomes" id="UP001278766">
    <property type="component" value="Unassembled WGS sequence"/>
</dbReference>
<gene>
    <name evidence="3" type="ORF">B0H64DRAFT_347465</name>
</gene>
<reference evidence="3" key="2">
    <citation type="submission" date="2023-06" db="EMBL/GenBank/DDBJ databases">
        <authorList>
            <consortium name="Lawrence Berkeley National Laboratory"/>
            <person name="Haridas S."/>
            <person name="Hensen N."/>
            <person name="Bonometti L."/>
            <person name="Westerberg I."/>
            <person name="Brannstrom I.O."/>
            <person name="Guillou S."/>
            <person name="Cros-Aarteil S."/>
            <person name="Calhoun S."/>
            <person name="Kuo A."/>
            <person name="Mondo S."/>
            <person name="Pangilinan J."/>
            <person name="Riley R."/>
            <person name="Labutti K."/>
            <person name="Andreopoulos B."/>
            <person name="Lipzen A."/>
            <person name="Chen C."/>
            <person name="Yanf M."/>
            <person name="Daum C."/>
            <person name="Ng V."/>
            <person name="Clum A."/>
            <person name="Steindorff A."/>
            <person name="Ohm R."/>
            <person name="Martin F."/>
            <person name="Silar P."/>
            <person name="Natvig D."/>
            <person name="Lalanne C."/>
            <person name="Gautier V."/>
            <person name="Ament-Velasquez S.L."/>
            <person name="Kruys A."/>
            <person name="Hutchinson M.I."/>
            <person name="Powell A.J."/>
            <person name="Barry K."/>
            <person name="Miller A.N."/>
            <person name="Grigoriev I.V."/>
            <person name="Debuchy R."/>
            <person name="Gladieux P."/>
            <person name="Thoren M.H."/>
            <person name="Johannesson H."/>
        </authorList>
    </citation>
    <scope>NUCLEOTIDE SEQUENCE</scope>
    <source>
        <strain evidence="3">CBS 168.71</strain>
    </source>
</reference>
<comment type="caution">
    <text evidence="3">The sequence shown here is derived from an EMBL/GenBank/DDBJ whole genome shotgun (WGS) entry which is preliminary data.</text>
</comment>
<evidence type="ECO:0000256" key="1">
    <source>
        <dbReference type="ARBA" id="ARBA00008903"/>
    </source>
</evidence>
<dbReference type="RefSeq" id="XP_062656057.1">
    <property type="nucleotide sequence ID" value="XM_062801364.1"/>
</dbReference>
<proteinExistence type="inferred from homology"/>
<comment type="similarity">
    <text evidence="1">Belongs to the ornithine cyclodeaminase/mu-crystallin family.</text>
</comment>
<evidence type="ECO:0000256" key="2">
    <source>
        <dbReference type="SAM" id="MobiDB-lite"/>
    </source>
</evidence>
<name>A0AAE0H9Q6_9PEZI</name>
<dbReference type="GeneID" id="87838312"/>
<evidence type="ECO:0000313" key="3">
    <source>
        <dbReference type="EMBL" id="KAK3292543.1"/>
    </source>
</evidence>
<dbReference type="PANTHER" id="PTHR13812:SF19">
    <property type="entry name" value="KETIMINE REDUCTASE MU-CRYSTALLIN"/>
    <property type="match status" value="1"/>
</dbReference>
<dbReference type="Gene3D" id="3.40.50.720">
    <property type="entry name" value="NAD(P)-binding Rossmann-like Domain"/>
    <property type="match status" value="1"/>
</dbReference>
<evidence type="ECO:0008006" key="5">
    <source>
        <dbReference type="Google" id="ProtNLM"/>
    </source>
</evidence>
<dbReference type="Gene3D" id="3.30.1780.10">
    <property type="entry name" value="ornithine cyclodeaminase, domain 1"/>
    <property type="match status" value="1"/>
</dbReference>
<organism evidence="3 4">
    <name type="scientific">Chaetomium fimeti</name>
    <dbReference type="NCBI Taxonomy" id="1854472"/>
    <lineage>
        <taxon>Eukaryota</taxon>
        <taxon>Fungi</taxon>
        <taxon>Dikarya</taxon>
        <taxon>Ascomycota</taxon>
        <taxon>Pezizomycotina</taxon>
        <taxon>Sordariomycetes</taxon>
        <taxon>Sordariomycetidae</taxon>
        <taxon>Sordariales</taxon>
        <taxon>Chaetomiaceae</taxon>
        <taxon>Chaetomium</taxon>
    </lineage>
</organism>
<dbReference type="GO" id="GO:0005737">
    <property type="term" value="C:cytoplasm"/>
    <property type="evidence" value="ECO:0007669"/>
    <property type="project" value="TreeGrafter"/>
</dbReference>
<sequence>MTLTVLTDDQIRSLLENLTPDELEGFRNALISALHEHSVGAQDGSAIHQPERISVNNTETGCTTLFMPSSNSTGNAVKVITLTSATNQPPTTTTTTTTTTTSTPTPAAKPKPTIRPTGAITLLSPTGTPLGLLHAAALTAFRTALGSLSMIRQRTAPLARIVVFGCGEQAYWHARLALLARGREVREVVFVNRRVSEASAEVLRRFGDGDGDGEGVAEGVKRREGWEGCRFEVLVRGEGGRDGEGGRLREVLRGADVVFCCTPSMEPLFEEGLFEGVGKGRLVVAIGSYTPEMREIPAGLVRQALTVGEREAGVVVVDTIEGALTEAGELIEVGVKPEQMVELGELAALEGDHTTDTKRRNLVQWLQTGNVIYKSVGIGLMDLSVGMHLIEYAKEKGVGTHVQGF</sequence>
<dbReference type="InterPro" id="IPR023401">
    <property type="entry name" value="ODC_N"/>
</dbReference>
<reference evidence="3" key="1">
    <citation type="journal article" date="2023" name="Mol. Phylogenet. Evol.">
        <title>Genome-scale phylogeny and comparative genomics of the fungal order Sordariales.</title>
        <authorList>
            <person name="Hensen N."/>
            <person name="Bonometti L."/>
            <person name="Westerberg I."/>
            <person name="Brannstrom I.O."/>
            <person name="Guillou S."/>
            <person name="Cros-Aarteil S."/>
            <person name="Calhoun S."/>
            <person name="Haridas S."/>
            <person name="Kuo A."/>
            <person name="Mondo S."/>
            <person name="Pangilinan J."/>
            <person name="Riley R."/>
            <person name="LaButti K."/>
            <person name="Andreopoulos B."/>
            <person name="Lipzen A."/>
            <person name="Chen C."/>
            <person name="Yan M."/>
            <person name="Daum C."/>
            <person name="Ng V."/>
            <person name="Clum A."/>
            <person name="Steindorff A."/>
            <person name="Ohm R.A."/>
            <person name="Martin F."/>
            <person name="Silar P."/>
            <person name="Natvig D.O."/>
            <person name="Lalanne C."/>
            <person name="Gautier V."/>
            <person name="Ament-Velasquez S.L."/>
            <person name="Kruys A."/>
            <person name="Hutchinson M.I."/>
            <person name="Powell A.J."/>
            <person name="Barry K."/>
            <person name="Miller A.N."/>
            <person name="Grigoriev I.V."/>
            <person name="Debuchy R."/>
            <person name="Gladieux P."/>
            <person name="Hiltunen Thoren M."/>
            <person name="Johannesson H."/>
        </authorList>
    </citation>
    <scope>NUCLEOTIDE SEQUENCE</scope>
    <source>
        <strain evidence="3">CBS 168.71</strain>
    </source>
</reference>
<evidence type="ECO:0000313" key="4">
    <source>
        <dbReference type="Proteomes" id="UP001278766"/>
    </source>
</evidence>
<protein>
    <recommendedName>
        <fullName evidence="5">NAD(P)-binding protein</fullName>
    </recommendedName>
</protein>
<dbReference type="PANTHER" id="PTHR13812">
    <property type="entry name" value="KETIMINE REDUCTASE MU-CRYSTALLIN"/>
    <property type="match status" value="1"/>
</dbReference>
<accession>A0AAE0H9Q6</accession>
<dbReference type="SUPFAM" id="SSF51735">
    <property type="entry name" value="NAD(P)-binding Rossmann-fold domains"/>
    <property type="match status" value="1"/>
</dbReference>